<keyword evidence="2 6" id="KW-0238">DNA-binding</keyword>
<keyword evidence="3" id="KW-0804">Transcription</keyword>
<feature type="domain" description="IclR-ED" evidence="5">
    <location>
        <begin position="62"/>
        <end position="250"/>
    </location>
</feature>
<dbReference type="InterPro" id="IPR005471">
    <property type="entry name" value="Tscrpt_reg_IclR_N"/>
</dbReference>
<evidence type="ECO:0000256" key="1">
    <source>
        <dbReference type="ARBA" id="ARBA00023015"/>
    </source>
</evidence>
<gene>
    <name evidence="6" type="ORF">SAMN05443377_13413</name>
</gene>
<dbReference type="SUPFAM" id="SSF46785">
    <property type="entry name" value="Winged helix' DNA-binding domain"/>
    <property type="match status" value="1"/>
</dbReference>
<dbReference type="GO" id="GO:0003700">
    <property type="term" value="F:DNA-binding transcription factor activity"/>
    <property type="evidence" value="ECO:0007669"/>
    <property type="project" value="TreeGrafter"/>
</dbReference>
<dbReference type="GO" id="GO:0003677">
    <property type="term" value="F:DNA binding"/>
    <property type="evidence" value="ECO:0007669"/>
    <property type="project" value="UniProtKB-KW"/>
</dbReference>
<dbReference type="Proteomes" id="UP000198815">
    <property type="component" value="Unassembled WGS sequence"/>
</dbReference>
<dbReference type="GO" id="GO:0045892">
    <property type="term" value="P:negative regulation of DNA-templated transcription"/>
    <property type="evidence" value="ECO:0007669"/>
    <property type="project" value="TreeGrafter"/>
</dbReference>
<dbReference type="Gene3D" id="3.30.450.40">
    <property type="match status" value="1"/>
</dbReference>
<evidence type="ECO:0000256" key="2">
    <source>
        <dbReference type="ARBA" id="ARBA00023125"/>
    </source>
</evidence>
<proteinExistence type="predicted"/>
<dbReference type="InterPro" id="IPR036390">
    <property type="entry name" value="WH_DNA-bd_sf"/>
</dbReference>
<evidence type="ECO:0000259" key="4">
    <source>
        <dbReference type="PROSITE" id="PS51077"/>
    </source>
</evidence>
<dbReference type="SUPFAM" id="SSF55781">
    <property type="entry name" value="GAF domain-like"/>
    <property type="match status" value="1"/>
</dbReference>
<dbReference type="PANTHER" id="PTHR30136">
    <property type="entry name" value="HELIX-TURN-HELIX TRANSCRIPTIONAL REGULATOR, ICLR FAMILY"/>
    <property type="match status" value="1"/>
</dbReference>
<feature type="domain" description="HTH iclR-type" evidence="4">
    <location>
        <begin position="7"/>
        <end position="68"/>
    </location>
</feature>
<sequence length="250" mass="27823">MPDKLYGGVLVKAASILDVLADDDVATITEISRTTGISQSTVSKITATLESIGFVQRDEEKKTITLGTGFLRYARAATGTRRLVLIAEPHLVMLNRAIDETIHLGVVAGDKIVYADKIDPQHKYIYMTSQIGAERALYCTAMGKAVLATYSPQDLDRYIARTELRRFTANTITDPDELRRAVEQARINGYGVDDEEQESEGYCVGTALMRDGRLYGAISASFPKYRLTEEYQEKILRELFVAKARIEAEL</sequence>
<dbReference type="InterPro" id="IPR050707">
    <property type="entry name" value="HTH_MetabolicPath_Reg"/>
</dbReference>
<dbReference type="SMART" id="SM00346">
    <property type="entry name" value="HTH_ICLR"/>
    <property type="match status" value="1"/>
</dbReference>
<dbReference type="PANTHER" id="PTHR30136:SF24">
    <property type="entry name" value="HTH-TYPE TRANSCRIPTIONAL REPRESSOR ALLR"/>
    <property type="match status" value="1"/>
</dbReference>
<dbReference type="PROSITE" id="PS51078">
    <property type="entry name" value="ICLR_ED"/>
    <property type="match status" value="1"/>
</dbReference>
<dbReference type="Pfam" id="PF01614">
    <property type="entry name" value="IclR_C"/>
    <property type="match status" value="1"/>
</dbReference>
<keyword evidence="7" id="KW-1185">Reference proteome</keyword>
<evidence type="ECO:0000313" key="6">
    <source>
        <dbReference type="EMBL" id="SES03071.1"/>
    </source>
</evidence>
<reference evidence="6 7" key="1">
    <citation type="submission" date="2016-10" db="EMBL/GenBank/DDBJ databases">
        <authorList>
            <person name="de Groot N.N."/>
        </authorList>
    </citation>
    <scope>NUCLEOTIDE SEQUENCE [LARGE SCALE GENOMIC DNA]</scope>
    <source>
        <strain evidence="6 7">DSM 16859</strain>
    </source>
</reference>
<organism evidence="6 7">
    <name type="scientific">Propionibacterium cyclohexanicum</name>
    <dbReference type="NCBI Taxonomy" id="64702"/>
    <lineage>
        <taxon>Bacteria</taxon>
        <taxon>Bacillati</taxon>
        <taxon>Actinomycetota</taxon>
        <taxon>Actinomycetes</taxon>
        <taxon>Propionibacteriales</taxon>
        <taxon>Propionibacteriaceae</taxon>
        <taxon>Propionibacterium</taxon>
    </lineage>
</organism>
<dbReference type="AlphaFoldDB" id="A0A1H9U1H3"/>
<protein>
    <submittedName>
        <fullName evidence="6">DNA-binding transcriptional regulator, IclR family</fullName>
    </submittedName>
</protein>
<name>A0A1H9U1H3_9ACTN</name>
<evidence type="ECO:0000256" key="3">
    <source>
        <dbReference type="ARBA" id="ARBA00023163"/>
    </source>
</evidence>
<dbReference type="STRING" id="64702.SAMN05443377_13413"/>
<dbReference type="PROSITE" id="PS51077">
    <property type="entry name" value="HTH_ICLR"/>
    <property type="match status" value="1"/>
</dbReference>
<dbReference type="Pfam" id="PF09339">
    <property type="entry name" value="HTH_IclR"/>
    <property type="match status" value="1"/>
</dbReference>
<accession>A0A1H9U1H3</accession>
<dbReference type="Gene3D" id="1.10.10.10">
    <property type="entry name" value="Winged helix-like DNA-binding domain superfamily/Winged helix DNA-binding domain"/>
    <property type="match status" value="1"/>
</dbReference>
<keyword evidence="1" id="KW-0805">Transcription regulation</keyword>
<dbReference type="InterPro" id="IPR014757">
    <property type="entry name" value="Tscrpt_reg_IclR_C"/>
</dbReference>
<evidence type="ECO:0000313" key="7">
    <source>
        <dbReference type="Proteomes" id="UP000198815"/>
    </source>
</evidence>
<dbReference type="CDD" id="cd00090">
    <property type="entry name" value="HTH_ARSR"/>
    <property type="match status" value="1"/>
</dbReference>
<dbReference type="InterPro" id="IPR011991">
    <property type="entry name" value="ArsR-like_HTH"/>
</dbReference>
<dbReference type="InterPro" id="IPR036388">
    <property type="entry name" value="WH-like_DNA-bd_sf"/>
</dbReference>
<dbReference type="InterPro" id="IPR029016">
    <property type="entry name" value="GAF-like_dom_sf"/>
</dbReference>
<dbReference type="EMBL" id="FOGZ01000034">
    <property type="protein sequence ID" value="SES03071.1"/>
    <property type="molecule type" value="Genomic_DNA"/>
</dbReference>
<evidence type="ECO:0000259" key="5">
    <source>
        <dbReference type="PROSITE" id="PS51078"/>
    </source>
</evidence>